<keyword evidence="3" id="KW-1185">Reference proteome</keyword>
<dbReference type="STRING" id="1777140.AWB79_01279"/>
<dbReference type="EMBL" id="FCOA02000003">
    <property type="protein sequence ID" value="SAK48332.1"/>
    <property type="molecule type" value="Genomic_DNA"/>
</dbReference>
<accession>A0A157ZS40</accession>
<dbReference type="AlphaFoldDB" id="A0A157ZS40"/>
<reference evidence="2" key="1">
    <citation type="submission" date="2016-01" db="EMBL/GenBank/DDBJ databases">
        <authorList>
            <person name="Peeters C."/>
        </authorList>
    </citation>
    <scope>NUCLEOTIDE SEQUENCE</scope>
    <source>
        <strain evidence="2">LMG 29322</strain>
    </source>
</reference>
<dbReference type="Gene3D" id="1.10.260.40">
    <property type="entry name" value="lambda repressor-like DNA-binding domains"/>
    <property type="match status" value="1"/>
</dbReference>
<dbReference type="SMART" id="SM00530">
    <property type="entry name" value="HTH_XRE"/>
    <property type="match status" value="1"/>
</dbReference>
<dbReference type="SUPFAM" id="SSF47413">
    <property type="entry name" value="lambda repressor-like DNA-binding domains"/>
    <property type="match status" value="1"/>
</dbReference>
<dbReference type="CDD" id="cd00093">
    <property type="entry name" value="HTH_XRE"/>
    <property type="match status" value="1"/>
</dbReference>
<organism evidence="2 3">
    <name type="scientific">Caballeronia hypogeia</name>
    <dbReference type="NCBI Taxonomy" id="1777140"/>
    <lineage>
        <taxon>Bacteria</taxon>
        <taxon>Pseudomonadati</taxon>
        <taxon>Pseudomonadota</taxon>
        <taxon>Betaproteobacteria</taxon>
        <taxon>Burkholderiales</taxon>
        <taxon>Burkholderiaceae</taxon>
        <taxon>Caballeronia</taxon>
    </lineage>
</organism>
<name>A0A157ZS40_9BURK</name>
<evidence type="ECO:0000313" key="2">
    <source>
        <dbReference type="EMBL" id="SAK48332.1"/>
    </source>
</evidence>
<dbReference type="OrthoDB" id="9090778at2"/>
<evidence type="ECO:0000259" key="1">
    <source>
        <dbReference type="PROSITE" id="PS50943"/>
    </source>
</evidence>
<sequence>MSEKQTKAIEGNERGLTDAQREIALRKPLTRFKRNRSEPAELEALRHKLIQARVMQGITAIEAAEKFGYANSSQLSQIESGVRPTPSDWKFLRQAAEVYAVSTDWLLGLSPNMEQDARVIREHALLRGSESIVRGFIAQMAEAIIQTARQTNVVEEELVRVLEDVETVTARFETFAARSDFEDMPGGAPILAAVKRLAAGVAPLRAKLEKLQAIEAAINELKTGNAIAPQRFVEFFEQRDEESPRAVAACFADT</sequence>
<dbReference type="GO" id="GO:0003677">
    <property type="term" value="F:DNA binding"/>
    <property type="evidence" value="ECO:0007669"/>
    <property type="project" value="InterPro"/>
</dbReference>
<dbReference type="InterPro" id="IPR010982">
    <property type="entry name" value="Lambda_DNA-bd_dom_sf"/>
</dbReference>
<protein>
    <submittedName>
        <fullName evidence="2">Helix-turn-helix domain-containing protein</fullName>
    </submittedName>
</protein>
<dbReference type="PROSITE" id="PS50943">
    <property type="entry name" value="HTH_CROC1"/>
    <property type="match status" value="1"/>
</dbReference>
<comment type="caution">
    <text evidence="2">The sequence shown here is derived from an EMBL/GenBank/DDBJ whole genome shotgun (WGS) entry which is preliminary data.</text>
</comment>
<feature type="domain" description="HTH cro/C1-type" evidence="1">
    <location>
        <begin position="49"/>
        <end position="106"/>
    </location>
</feature>
<dbReference type="Proteomes" id="UP000054851">
    <property type="component" value="Unassembled WGS sequence"/>
</dbReference>
<dbReference type="InterPro" id="IPR001387">
    <property type="entry name" value="Cro/C1-type_HTH"/>
</dbReference>
<gene>
    <name evidence="2" type="ORF">AWB79_01279</name>
</gene>
<dbReference type="RefSeq" id="WP_061166564.1">
    <property type="nucleotide sequence ID" value="NZ_FCOA02000003.1"/>
</dbReference>
<evidence type="ECO:0000313" key="3">
    <source>
        <dbReference type="Proteomes" id="UP000054851"/>
    </source>
</evidence>
<proteinExistence type="predicted"/>